<dbReference type="PROSITE" id="PS00678">
    <property type="entry name" value="WD_REPEATS_1"/>
    <property type="match status" value="3"/>
</dbReference>
<dbReference type="SUPFAM" id="SSF50978">
    <property type="entry name" value="WD40 repeat-like"/>
    <property type="match status" value="1"/>
</dbReference>
<evidence type="ECO:0000313" key="5">
    <source>
        <dbReference type="EnsemblMetazoa" id="CLYHEMP013050.1"/>
    </source>
</evidence>
<reference evidence="5" key="1">
    <citation type="submission" date="2021-01" db="UniProtKB">
        <authorList>
            <consortium name="EnsemblMetazoa"/>
        </authorList>
    </citation>
    <scope>IDENTIFICATION</scope>
</reference>
<dbReference type="InterPro" id="IPR015943">
    <property type="entry name" value="WD40/YVTN_repeat-like_dom_sf"/>
</dbReference>
<feature type="repeat" description="WD" evidence="3">
    <location>
        <begin position="629"/>
        <end position="668"/>
    </location>
</feature>
<evidence type="ECO:0000256" key="3">
    <source>
        <dbReference type="PROSITE-ProRule" id="PRU00221"/>
    </source>
</evidence>
<evidence type="ECO:0000259" key="4">
    <source>
        <dbReference type="PROSITE" id="PS50181"/>
    </source>
</evidence>
<evidence type="ECO:0000256" key="2">
    <source>
        <dbReference type="ARBA" id="ARBA00022737"/>
    </source>
</evidence>
<dbReference type="InterPro" id="IPR036047">
    <property type="entry name" value="F-box-like_dom_sf"/>
</dbReference>
<dbReference type="PROSITE" id="PS50294">
    <property type="entry name" value="WD_REPEATS_REGION"/>
    <property type="match status" value="4"/>
</dbReference>
<dbReference type="InterPro" id="IPR001810">
    <property type="entry name" value="F-box_dom"/>
</dbReference>
<dbReference type="CDD" id="cd00200">
    <property type="entry name" value="WD40"/>
    <property type="match status" value="1"/>
</dbReference>
<evidence type="ECO:0000256" key="1">
    <source>
        <dbReference type="ARBA" id="ARBA00022574"/>
    </source>
</evidence>
<dbReference type="EnsemblMetazoa" id="CLYHEMT013050.1">
    <property type="protein sequence ID" value="CLYHEMP013050.1"/>
    <property type="gene ID" value="CLYHEMG013050"/>
</dbReference>
<feature type="domain" description="F-box" evidence="4">
    <location>
        <begin position="343"/>
        <end position="389"/>
    </location>
</feature>
<feature type="repeat" description="WD" evidence="3">
    <location>
        <begin position="830"/>
        <end position="869"/>
    </location>
</feature>
<accession>A0A7M5WTZ1</accession>
<dbReference type="Gene3D" id="1.20.1280.50">
    <property type="match status" value="1"/>
</dbReference>
<dbReference type="PROSITE" id="PS50181">
    <property type="entry name" value="FBOX"/>
    <property type="match status" value="1"/>
</dbReference>
<protein>
    <recommendedName>
        <fullName evidence="4">F-box domain-containing protein</fullName>
    </recommendedName>
</protein>
<evidence type="ECO:0000313" key="6">
    <source>
        <dbReference type="Proteomes" id="UP000594262"/>
    </source>
</evidence>
<dbReference type="SUPFAM" id="SSF81383">
    <property type="entry name" value="F-box domain"/>
    <property type="match status" value="1"/>
</dbReference>
<dbReference type="Gene3D" id="2.130.10.10">
    <property type="entry name" value="YVTN repeat-like/Quinoprotein amine dehydrogenase"/>
    <property type="match status" value="2"/>
</dbReference>
<dbReference type="InterPro" id="IPR053299">
    <property type="entry name" value="ASTRA_WD_repeat"/>
</dbReference>
<dbReference type="SMART" id="SM00320">
    <property type="entry name" value="WD40"/>
    <property type="match status" value="7"/>
</dbReference>
<dbReference type="InterPro" id="IPR001680">
    <property type="entry name" value="WD40_rpt"/>
</dbReference>
<dbReference type="RefSeq" id="XP_066931146.1">
    <property type="nucleotide sequence ID" value="XM_067075045.1"/>
</dbReference>
<name>A0A7M5WTZ1_9CNID</name>
<proteinExistence type="predicted"/>
<dbReference type="Pfam" id="PF12937">
    <property type="entry name" value="F-box-like"/>
    <property type="match status" value="1"/>
</dbReference>
<dbReference type="AlphaFoldDB" id="A0A7M5WTZ1"/>
<dbReference type="InterPro" id="IPR020472">
    <property type="entry name" value="WD40_PAC1"/>
</dbReference>
<dbReference type="GeneID" id="136818808"/>
<dbReference type="SMART" id="SM00256">
    <property type="entry name" value="FBOX"/>
    <property type="match status" value="1"/>
</dbReference>
<keyword evidence="2" id="KW-0677">Repeat</keyword>
<feature type="repeat" description="WD" evidence="3">
    <location>
        <begin position="669"/>
        <end position="708"/>
    </location>
</feature>
<dbReference type="PRINTS" id="PR00320">
    <property type="entry name" value="GPROTEINBRPT"/>
</dbReference>
<dbReference type="PROSITE" id="PS50082">
    <property type="entry name" value="WD_REPEATS_2"/>
    <property type="match status" value="5"/>
</dbReference>
<keyword evidence="6" id="KW-1185">Reference proteome</keyword>
<keyword evidence="1 3" id="KW-0853">WD repeat</keyword>
<dbReference type="InterPro" id="IPR019775">
    <property type="entry name" value="WD40_repeat_CS"/>
</dbReference>
<dbReference type="InterPro" id="IPR036322">
    <property type="entry name" value="WD40_repeat_dom_sf"/>
</dbReference>
<dbReference type="OrthoDB" id="190105at2759"/>
<feature type="repeat" description="WD" evidence="3">
    <location>
        <begin position="870"/>
        <end position="901"/>
    </location>
</feature>
<feature type="repeat" description="WD" evidence="3">
    <location>
        <begin position="749"/>
        <end position="789"/>
    </location>
</feature>
<organism evidence="5 6">
    <name type="scientific">Clytia hemisphaerica</name>
    <dbReference type="NCBI Taxonomy" id="252671"/>
    <lineage>
        <taxon>Eukaryota</taxon>
        <taxon>Metazoa</taxon>
        <taxon>Cnidaria</taxon>
        <taxon>Hydrozoa</taxon>
        <taxon>Hydroidolina</taxon>
        <taxon>Leptothecata</taxon>
        <taxon>Obeliida</taxon>
        <taxon>Clytiidae</taxon>
        <taxon>Clytia</taxon>
    </lineage>
</organism>
<dbReference type="PANTHER" id="PTHR44156">
    <property type="entry name" value="SUPERNUMERARY LIMBS, ISOFORM B-RELATED"/>
    <property type="match status" value="1"/>
</dbReference>
<dbReference type="Proteomes" id="UP000594262">
    <property type="component" value="Unplaced"/>
</dbReference>
<sequence>MPKKDRLKKSKLPKPLLPEKEFRDKHFKPTVDKQVTFKEYSQHFEHWTPWQRKILFCQFTSQSTVSLLVSLSTIMEPVFHRDYQVSNTGTFTSSLIHNFSTFEPLSEQSQPEKDEGGKKQNLETLSTASFLRKDNSVLFQGKRQSQRLSNVSKIDFNKSFNRLDSLKSNTLVIEKSLHILDGRSSPKTRRTSSRVKSPFSEIHIEELPLKDDQMIDHKHEEYKHKDSVSTIDFFAQRHGNKVATLGSFVRTTKNYPMKPTAASMNYKHKQWYLPPIKRKQTLLKASKSALLKDFKDLSKEVVMSYRKWTNAEQGDFILSLLEFCQPEEITYLGNCIQQRLREIGDINRLPDKVLLKVFSYLDKKDLHSCSQTCKRWKYLAFHDTVWKEMCYQLAEQYNQHGVLQYLENISVDFKWKNIYKDLENTVQQLVDATVLQPVNGAIVPSQNHGGFIDAIVEEDEDEYIESPEPVRLGKGKSSRLAKVILGVDSKTRMSDLAEEDDEEAEDEEDNYDENMFTEYKHIHRHELSPTRSFGTFGSENSKEEVQKVFTAAASGTEKRAVHKQSSTMNHVSSDTNFANELAFDVRSKLVQPINIRHESSYNNTKRTPDENFMSISIQGVRSLKRVRKLQGHLEAVLAVQFDRKRVMSGSMDRTIRLWDARSGRNFYKLKGHQGGVRCIQFDDEYIVTGSWDTTCIVWHISRFTLLHTINEHTGAVACLEMNKEFLITGSHDNSICIFERGTWKLLKRLIGHKGPVSCMAFVSEEELITGSHDMRVILWNMDTGENLREFYLPKSPILTVKICGNLIAAGCLDGTLNFWNKTTGCPEGRIKAHNGAVHAVCFIAKRFVTGGGDNLVKEWDLSTCTCIRSLTGHKGPVLCLRASHKRIISGSSDGTIRIWDMICVMQQIGGPYDDIRKIIIPSETINERQWKERKDVFQDFEDEV</sequence>
<dbReference type="Pfam" id="PF00400">
    <property type="entry name" value="WD40"/>
    <property type="match status" value="5"/>
</dbReference>